<gene>
    <name evidence="1" type="ORF">WN72_11845</name>
</gene>
<evidence type="ECO:0000313" key="1">
    <source>
        <dbReference type="EMBL" id="QOZ66926.1"/>
    </source>
</evidence>
<protein>
    <submittedName>
        <fullName evidence="1">Uncharacterized protein</fullName>
    </submittedName>
</protein>
<organism evidence="1 2">
    <name type="scientific">Bradyrhizobium arachidis</name>
    <dbReference type="NCBI Taxonomy" id="858423"/>
    <lineage>
        <taxon>Bacteria</taxon>
        <taxon>Pseudomonadati</taxon>
        <taxon>Pseudomonadota</taxon>
        <taxon>Alphaproteobacteria</taxon>
        <taxon>Hyphomicrobiales</taxon>
        <taxon>Nitrobacteraceae</taxon>
        <taxon>Bradyrhizobium</taxon>
    </lineage>
</organism>
<name>A0AAE7TGM6_9BRAD</name>
<dbReference type="RefSeq" id="WP_027562162.1">
    <property type="nucleotide sequence ID" value="NZ_AXAD01000010.1"/>
</dbReference>
<evidence type="ECO:0000313" key="2">
    <source>
        <dbReference type="Proteomes" id="UP000594015"/>
    </source>
</evidence>
<dbReference type="AlphaFoldDB" id="A0AAE7TGM6"/>
<dbReference type="Proteomes" id="UP000594015">
    <property type="component" value="Chromosome"/>
</dbReference>
<dbReference type="EMBL" id="CP030050">
    <property type="protein sequence ID" value="QOZ66926.1"/>
    <property type="molecule type" value="Genomic_DNA"/>
</dbReference>
<dbReference type="KEGG" id="barh:WN72_11845"/>
<sequence>MRLLLTVRLLATCACFLAGGWGVFFLIHPDRETRLNGFATRILASDRFDRLEALLPELKTAELRVPCNPIELRSDVIIRTRLYEEAVAAADPKRADQQLMGAREALDETIACAPTEGFLWFIRYWIRINQGAPAGPELASLAMSYRLAPVEGWIAVRRNVYSLAVYELLAEDQKRAVRAEFATLVNSGLLATAVRNVLGAGWPIRDKLLSELEWTDPTMRYQFARMARAEGADLAVPGVKLRDPLGRQQ</sequence>
<accession>A0AAE7TGM6</accession>
<reference evidence="1 2" key="1">
    <citation type="submission" date="2018-06" db="EMBL/GenBank/DDBJ databases">
        <title>Comparative genomics of Bradyrhizobium nodulating Arachidis hypogaea.</title>
        <authorList>
            <person name="Li Y."/>
        </authorList>
    </citation>
    <scope>NUCLEOTIDE SEQUENCE [LARGE SCALE GENOMIC DNA]</scope>
    <source>
        <strain evidence="1 2">CCBAU 051107</strain>
    </source>
</reference>
<proteinExistence type="predicted"/>